<dbReference type="Proteomes" id="UP000068250">
    <property type="component" value="Chromosome I"/>
</dbReference>
<keyword evidence="1" id="KW-0812">Transmembrane</keyword>
<keyword evidence="1" id="KW-0472">Membrane</keyword>
<protein>
    <recommendedName>
        <fullName evidence="6">DUF883 domain-containing protein</fullName>
    </recommendedName>
</protein>
<dbReference type="RefSeq" id="WP_059022978.1">
    <property type="nucleotide sequence ID" value="NZ_JBNZCO010000004.1"/>
</dbReference>
<reference evidence="4" key="2">
    <citation type="submission" date="2014-09" db="EMBL/GenBank/DDBJ databases">
        <authorList>
            <person name="Illeghems K.G."/>
        </authorList>
    </citation>
    <scope>NUCLEOTIDE SEQUENCE [LARGE SCALE GENOMIC DNA]</scope>
    <source>
        <strain evidence="4">LMG 23848T</strain>
    </source>
</reference>
<evidence type="ECO:0000256" key="1">
    <source>
        <dbReference type="SAM" id="Phobius"/>
    </source>
</evidence>
<keyword evidence="5" id="KW-1185">Reference proteome</keyword>
<sequence>MSSDKIKDVKLAGEAAADSAREELDAVKAHIERLVTQHIVPALGRAGGKAGDLTEQAVANARELADHTRNDLAKRTGSRSSWLSIAISGVVGFIIGRMSR</sequence>
<dbReference type="AlphaFoldDB" id="A0A0U5F1C1"/>
<evidence type="ECO:0008006" key="6">
    <source>
        <dbReference type="Google" id="ProtNLM"/>
    </source>
</evidence>
<proteinExistence type="predicted"/>
<feature type="transmembrane region" description="Helical" evidence="1">
    <location>
        <begin position="82"/>
        <end position="99"/>
    </location>
</feature>
<evidence type="ECO:0000313" key="4">
    <source>
        <dbReference type="Proteomes" id="UP000068250"/>
    </source>
</evidence>
<name>A0A0U5F1C1_9PROT</name>
<dbReference type="Proteomes" id="UP000657200">
    <property type="component" value="Unassembled WGS sequence"/>
</dbReference>
<evidence type="ECO:0000313" key="2">
    <source>
        <dbReference type="EMBL" id="CEF54312.1"/>
    </source>
</evidence>
<keyword evidence="1" id="KW-1133">Transmembrane helix</keyword>
<reference evidence="3 5" key="3">
    <citation type="journal article" date="2020" name="Int. J. Syst. Evol. Microbiol.">
        <title>Novel acetic acid bacteria from cider fermentations: Acetobacter conturbans sp. nov. and Acetobacter fallax sp. nov.</title>
        <authorList>
            <person name="Sombolestani A.S."/>
            <person name="Cleenwerck I."/>
            <person name="Cnockaert M."/>
            <person name="Borremans W."/>
            <person name="Wieme A.D."/>
            <person name="De Vuyst L."/>
            <person name="Vandamme P."/>
        </authorList>
    </citation>
    <scope>NUCLEOTIDE SEQUENCE [LARGE SCALE GENOMIC DNA]</scope>
    <source>
        <strain evidence="3 5">LMG 23848</strain>
    </source>
</reference>
<accession>A0A0U5F1C1</accession>
<evidence type="ECO:0000313" key="3">
    <source>
        <dbReference type="EMBL" id="NHO39305.1"/>
    </source>
</evidence>
<dbReference type="OrthoDB" id="7219480at2"/>
<dbReference type="PATRIC" id="fig|431306.5.peg.693"/>
<dbReference type="EMBL" id="WOTE01000003">
    <property type="protein sequence ID" value="NHO39305.1"/>
    <property type="molecule type" value="Genomic_DNA"/>
</dbReference>
<reference evidence="2" key="1">
    <citation type="submission" date="2014-09" db="EMBL/GenBank/DDBJ databases">
        <authorList>
            <person name="Magalhaes I.L.F."/>
            <person name="Oliveira U."/>
            <person name="Santos F.R."/>
            <person name="Vidigal T.H.D.A."/>
            <person name="Brescovit A.D."/>
            <person name="Santos A.J."/>
        </authorList>
    </citation>
    <scope>NUCLEOTIDE SEQUENCE</scope>
    <source>
        <strain evidence="2">LMG 23848T</strain>
    </source>
</reference>
<gene>
    <name evidence="2" type="ORF">AGA_709</name>
    <name evidence="3" type="ORF">GOB80_06320</name>
</gene>
<dbReference type="EMBL" id="LN609302">
    <property type="protein sequence ID" value="CEF54312.1"/>
    <property type="molecule type" value="Genomic_DNA"/>
</dbReference>
<organism evidence="2 4">
    <name type="scientific">Acetobacter ghanensis</name>
    <dbReference type="NCBI Taxonomy" id="431306"/>
    <lineage>
        <taxon>Bacteria</taxon>
        <taxon>Pseudomonadati</taxon>
        <taxon>Pseudomonadota</taxon>
        <taxon>Alphaproteobacteria</taxon>
        <taxon>Acetobacterales</taxon>
        <taxon>Acetobacteraceae</taxon>
        <taxon>Acetobacter</taxon>
    </lineage>
</organism>
<dbReference type="STRING" id="431306.AGA_709"/>
<evidence type="ECO:0000313" key="5">
    <source>
        <dbReference type="Proteomes" id="UP000657200"/>
    </source>
</evidence>